<dbReference type="Proteomes" id="UP000234950">
    <property type="component" value="Unassembled WGS sequence"/>
</dbReference>
<dbReference type="OrthoDB" id="9805070at2"/>
<dbReference type="InterPro" id="IPR002901">
    <property type="entry name" value="MGlyc_endo_b_GlcNAc-like_dom"/>
</dbReference>
<gene>
    <name evidence="2" type="ORF">CVD27_25110</name>
</gene>
<evidence type="ECO:0000313" key="3">
    <source>
        <dbReference type="Proteomes" id="UP000234950"/>
    </source>
</evidence>
<comment type="caution">
    <text evidence="2">The sequence shown here is derived from an EMBL/GenBank/DDBJ whole genome shotgun (WGS) entry which is preliminary data.</text>
</comment>
<dbReference type="AlphaFoldDB" id="A0A2N5H7E5"/>
<dbReference type="EMBL" id="PGVE01000095">
    <property type="protein sequence ID" value="PLS01447.1"/>
    <property type="molecule type" value="Genomic_DNA"/>
</dbReference>
<evidence type="ECO:0000259" key="1">
    <source>
        <dbReference type="Pfam" id="PF01832"/>
    </source>
</evidence>
<dbReference type="GO" id="GO:0004040">
    <property type="term" value="F:amidase activity"/>
    <property type="evidence" value="ECO:0007669"/>
    <property type="project" value="InterPro"/>
</dbReference>
<dbReference type="RefSeq" id="WP_101651584.1">
    <property type="nucleotide sequence ID" value="NZ_PGVE01000095.1"/>
</dbReference>
<dbReference type="Pfam" id="PF01832">
    <property type="entry name" value="Glucosaminidase"/>
    <property type="match status" value="1"/>
</dbReference>
<organism evidence="2 3">
    <name type="scientific">Neobacillus cucumis</name>
    <dbReference type="NCBI Taxonomy" id="1740721"/>
    <lineage>
        <taxon>Bacteria</taxon>
        <taxon>Bacillati</taxon>
        <taxon>Bacillota</taxon>
        <taxon>Bacilli</taxon>
        <taxon>Bacillales</taxon>
        <taxon>Bacillaceae</taxon>
        <taxon>Neobacillus</taxon>
    </lineage>
</organism>
<name>A0A2N5H7E5_9BACI</name>
<dbReference type="Gene3D" id="1.10.530.10">
    <property type="match status" value="1"/>
</dbReference>
<accession>A0A2N5H7E5</accession>
<proteinExistence type="predicted"/>
<sequence>MSIGPVSSDWLKNLALLTISTNLPGMNSANQQISNGDLFQSLLQAFLLEQQESSNLPSFQLSNGSFQASSPPVMNNIKDYSHILKGPVSLDFSEISSDHLNSALKGKLSNLGEQFISAGKEYNINPKLLASIAMHESGNGSSRAAYAKNNIAGMMGKNGLKQYDSIEESIFDMARNLKKNYLDKGLDTVAKIGAKYAPVGASNDPTGLNNHWVKGVNNFFGILS</sequence>
<evidence type="ECO:0000313" key="2">
    <source>
        <dbReference type="EMBL" id="PLS01447.1"/>
    </source>
</evidence>
<feature type="domain" description="Mannosyl-glycoprotein endo-beta-N-acetylglucosamidase-like" evidence="1">
    <location>
        <begin position="113"/>
        <end position="183"/>
    </location>
</feature>
<keyword evidence="3" id="KW-1185">Reference proteome</keyword>
<reference evidence="2 3" key="1">
    <citation type="submission" date="2017-11" db="EMBL/GenBank/DDBJ databases">
        <title>Comparitive Functional Genomics of Dry Heat Resistant strains isolated from the Viking Spacecraft.</title>
        <authorList>
            <person name="Seuylemezian A."/>
            <person name="Cooper K."/>
            <person name="Vaishampayan P."/>
        </authorList>
    </citation>
    <scope>NUCLEOTIDE SEQUENCE [LARGE SCALE GENOMIC DNA]</scope>
    <source>
        <strain evidence="2 3">V32-6</strain>
    </source>
</reference>
<protein>
    <submittedName>
        <fullName evidence="2">Conjugal transfer protein</fullName>
    </submittedName>
</protein>